<evidence type="ECO:0000313" key="4">
    <source>
        <dbReference type="Proteomes" id="UP000015105"/>
    </source>
</evidence>
<name>A0A453NDU0_AEGTS</name>
<reference evidence="3" key="4">
    <citation type="submission" date="2019-03" db="UniProtKB">
        <authorList>
            <consortium name="EnsemblPlants"/>
        </authorList>
    </citation>
    <scope>IDENTIFICATION</scope>
</reference>
<dbReference type="EnsemblPlants" id="AET6Gv20340400.1">
    <property type="protein sequence ID" value="AET6Gv20340400.1"/>
    <property type="gene ID" value="AET6Gv20340400"/>
</dbReference>
<dbReference type="AlphaFoldDB" id="A0A453NDU0"/>
<sequence length="491" mass="52442">SARRGSAQADSFPCRFRRFYYAVMPEEEAVMPRNRSGNMPPMVRTRSTTAVPLPLAGGTELPEPGRLVPLSPFDAFWVALPPVRRVFLFRSLPGVPFSDVAGTLRSSLAQVLPAFHPFAGALTYSPDSRALSIVLPDEWEGGSCGGVTFVEAEADLDFERLVEEAAEHDQDALGQLVPDIRRDQLPAPVMAAQVTEFVGGGGGVALGVAVHHTAADGRGIWRFLEMWAAAAAGVEVGRVPAGSAPLHDRRLVRFHGDEELAGLFLRQIAPNLPTIAPRQDPALDGRRRLSRRTFTFAAPAVQRLKQRLASAANIGTAPSTFAALAAHGWVSIARASGFADDAPVFAAFLADCRAYMSPPAPDAYAGNCVALCMASLCGSVLAGPDGPARALLAVREAVAEVKRDPLRDRARWWTKFTAIPPGRKVVLVGSPWFPAYGPDFGFGRPARVELASMNHDGEMVLVAGREAGSVQASVSIAAGKMQAFRDVFMAE</sequence>
<keyword evidence="1" id="KW-0808">Transferase</keyword>
<evidence type="ECO:0000313" key="3">
    <source>
        <dbReference type="EnsemblPlants" id="AET6Gv20340400.1"/>
    </source>
</evidence>
<dbReference type="Proteomes" id="UP000015105">
    <property type="component" value="Chromosome 6D"/>
</dbReference>
<reference evidence="3" key="3">
    <citation type="journal article" date="2017" name="Nature">
        <title>Genome sequence of the progenitor of the wheat D genome Aegilops tauschii.</title>
        <authorList>
            <person name="Luo M.C."/>
            <person name="Gu Y.Q."/>
            <person name="Puiu D."/>
            <person name="Wang H."/>
            <person name="Twardziok S.O."/>
            <person name="Deal K.R."/>
            <person name="Huo N."/>
            <person name="Zhu T."/>
            <person name="Wang L."/>
            <person name="Wang Y."/>
            <person name="McGuire P.E."/>
            <person name="Liu S."/>
            <person name="Long H."/>
            <person name="Ramasamy R.K."/>
            <person name="Rodriguez J.C."/>
            <person name="Van S.L."/>
            <person name="Yuan L."/>
            <person name="Wang Z."/>
            <person name="Xia Z."/>
            <person name="Xiao L."/>
            <person name="Anderson O.D."/>
            <person name="Ouyang S."/>
            <person name="Liang Y."/>
            <person name="Zimin A.V."/>
            <person name="Pertea G."/>
            <person name="Qi P."/>
            <person name="Bennetzen J.L."/>
            <person name="Dai X."/>
            <person name="Dawson M.W."/>
            <person name="Muller H.G."/>
            <person name="Kugler K."/>
            <person name="Rivarola-Duarte L."/>
            <person name="Spannagl M."/>
            <person name="Mayer K.F.X."/>
            <person name="Lu F.H."/>
            <person name="Bevan M.W."/>
            <person name="Leroy P."/>
            <person name="Li P."/>
            <person name="You F.M."/>
            <person name="Sun Q."/>
            <person name="Liu Z."/>
            <person name="Lyons E."/>
            <person name="Wicker T."/>
            <person name="Salzberg S.L."/>
            <person name="Devos K.M."/>
            <person name="Dvorak J."/>
        </authorList>
    </citation>
    <scope>NUCLEOTIDE SEQUENCE [LARGE SCALE GENOMIC DNA]</scope>
    <source>
        <strain evidence="3">cv. AL8/78</strain>
    </source>
</reference>
<keyword evidence="4" id="KW-1185">Reference proteome</keyword>
<accession>A0A453NDU0</accession>
<reference evidence="4" key="1">
    <citation type="journal article" date="2014" name="Science">
        <title>Ancient hybridizations among the ancestral genomes of bread wheat.</title>
        <authorList>
            <consortium name="International Wheat Genome Sequencing Consortium,"/>
            <person name="Marcussen T."/>
            <person name="Sandve S.R."/>
            <person name="Heier L."/>
            <person name="Spannagl M."/>
            <person name="Pfeifer M."/>
            <person name="Jakobsen K.S."/>
            <person name="Wulff B.B."/>
            <person name="Steuernagel B."/>
            <person name="Mayer K.F."/>
            <person name="Olsen O.A."/>
        </authorList>
    </citation>
    <scope>NUCLEOTIDE SEQUENCE [LARGE SCALE GENOMIC DNA]</scope>
    <source>
        <strain evidence="4">cv. AL8/78</strain>
    </source>
</reference>
<dbReference type="Gramene" id="AET6Gv20340400.1">
    <property type="protein sequence ID" value="AET6Gv20340400.1"/>
    <property type="gene ID" value="AET6Gv20340400"/>
</dbReference>
<evidence type="ECO:0000256" key="1">
    <source>
        <dbReference type="ARBA" id="ARBA00022679"/>
    </source>
</evidence>
<dbReference type="PANTHER" id="PTHR31625">
    <property type="match status" value="1"/>
</dbReference>
<dbReference type="InterPro" id="IPR023213">
    <property type="entry name" value="CAT-like_dom_sf"/>
</dbReference>
<reference evidence="3" key="5">
    <citation type="journal article" date="2021" name="G3 (Bethesda)">
        <title>Aegilops tauschii genome assembly Aet v5.0 features greater sequence contiguity and improved annotation.</title>
        <authorList>
            <person name="Wang L."/>
            <person name="Zhu T."/>
            <person name="Rodriguez J.C."/>
            <person name="Deal K.R."/>
            <person name="Dubcovsky J."/>
            <person name="McGuire P.E."/>
            <person name="Lux T."/>
            <person name="Spannagl M."/>
            <person name="Mayer K.F.X."/>
            <person name="Baldrich P."/>
            <person name="Meyers B.C."/>
            <person name="Huo N."/>
            <person name="Gu Y.Q."/>
            <person name="Zhou H."/>
            <person name="Devos K.M."/>
            <person name="Bennetzen J.L."/>
            <person name="Unver T."/>
            <person name="Budak H."/>
            <person name="Gulick P.J."/>
            <person name="Galiba G."/>
            <person name="Kalapos B."/>
            <person name="Nelson D.R."/>
            <person name="Li P."/>
            <person name="You F.M."/>
            <person name="Luo M.C."/>
            <person name="Dvorak J."/>
        </authorList>
    </citation>
    <scope>NUCLEOTIDE SEQUENCE [LARGE SCALE GENOMIC DNA]</scope>
    <source>
        <strain evidence="3">cv. AL8/78</strain>
    </source>
</reference>
<proteinExistence type="predicted"/>
<protein>
    <submittedName>
        <fullName evidence="3">Uncharacterized protein</fullName>
    </submittedName>
</protein>
<dbReference type="GO" id="GO:0016747">
    <property type="term" value="F:acyltransferase activity, transferring groups other than amino-acyl groups"/>
    <property type="evidence" value="ECO:0007669"/>
    <property type="project" value="UniProtKB-ARBA"/>
</dbReference>
<dbReference type="Gene3D" id="3.30.559.10">
    <property type="entry name" value="Chloramphenicol acetyltransferase-like domain"/>
    <property type="match status" value="2"/>
</dbReference>
<organism evidence="3 4">
    <name type="scientific">Aegilops tauschii subsp. strangulata</name>
    <name type="common">Goatgrass</name>
    <dbReference type="NCBI Taxonomy" id="200361"/>
    <lineage>
        <taxon>Eukaryota</taxon>
        <taxon>Viridiplantae</taxon>
        <taxon>Streptophyta</taxon>
        <taxon>Embryophyta</taxon>
        <taxon>Tracheophyta</taxon>
        <taxon>Spermatophyta</taxon>
        <taxon>Magnoliopsida</taxon>
        <taxon>Liliopsida</taxon>
        <taxon>Poales</taxon>
        <taxon>Poaceae</taxon>
        <taxon>BOP clade</taxon>
        <taxon>Pooideae</taxon>
        <taxon>Triticodae</taxon>
        <taxon>Triticeae</taxon>
        <taxon>Triticinae</taxon>
        <taxon>Aegilops</taxon>
    </lineage>
</organism>
<dbReference type="Pfam" id="PF02458">
    <property type="entry name" value="Transferase"/>
    <property type="match status" value="1"/>
</dbReference>
<evidence type="ECO:0000256" key="2">
    <source>
        <dbReference type="ARBA" id="ARBA00023315"/>
    </source>
</evidence>
<keyword evidence="2" id="KW-0012">Acyltransferase</keyword>
<dbReference type="InterPro" id="IPR051504">
    <property type="entry name" value="Plant_metabolite_acyltrans"/>
</dbReference>
<reference evidence="4" key="2">
    <citation type="journal article" date="2017" name="Nat. Plants">
        <title>The Aegilops tauschii genome reveals multiple impacts of transposons.</title>
        <authorList>
            <person name="Zhao G."/>
            <person name="Zou C."/>
            <person name="Li K."/>
            <person name="Wang K."/>
            <person name="Li T."/>
            <person name="Gao L."/>
            <person name="Zhang X."/>
            <person name="Wang H."/>
            <person name="Yang Z."/>
            <person name="Liu X."/>
            <person name="Jiang W."/>
            <person name="Mao L."/>
            <person name="Kong X."/>
            <person name="Jiao Y."/>
            <person name="Jia J."/>
        </authorList>
    </citation>
    <scope>NUCLEOTIDE SEQUENCE [LARGE SCALE GENOMIC DNA]</scope>
    <source>
        <strain evidence="4">cv. AL8/78</strain>
    </source>
</reference>